<organism evidence="1 2">
    <name type="scientific">Coccomyxa viridis</name>
    <dbReference type="NCBI Taxonomy" id="1274662"/>
    <lineage>
        <taxon>Eukaryota</taxon>
        <taxon>Viridiplantae</taxon>
        <taxon>Chlorophyta</taxon>
        <taxon>core chlorophytes</taxon>
        <taxon>Trebouxiophyceae</taxon>
        <taxon>Trebouxiophyceae incertae sedis</taxon>
        <taxon>Coccomyxaceae</taxon>
        <taxon>Coccomyxa</taxon>
    </lineage>
</organism>
<accession>A0ABP1FL06</accession>
<comment type="caution">
    <text evidence="1">The sequence shown here is derived from an EMBL/GenBank/DDBJ whole genome shotgun (WGS) entry which is preliminary data.</text>
</comment>
<gene>
    <name evidence="1" type="primary">g2027</name>
    <name evidence="1" type="ORF">VP750_LOCUS1735</name>
</gene>
<sequence length="399" mass="44711">MEPTLSASTNTNEDSTSDLVEEDDIDMQSPLGTPVSFAPLSPVFPAEKFASVWQNLKRHPSWTIQPGNTADCIAATASIVDDNLAMTSQADAVYMQRLMRDVVPDAFEKFFNENSIRTWSPVVQEDILHAAFALMDLITAKLKHLVPSESTEVDEDLIPMLTAMGLSLDRFCPYHEYTCHSSLSPKVERLIRQRTTEARALGIAWSVLAAEVDPDLEDPEGLLEMPHACHVALINYMGLIQLFDMACQALEQDHVKYGLVEAIMEPLAKVMDWLSREAQERLADACQALLQRRLAPAIEKDVELLSDSGRDRMFNSASSIFLRLPKIIAARLEGDEQLAFRTVSAVQREFVEKLLTKPVFQRHMTAVREVLNMLRAAQKIRSNGQLYDDQAIKARIPLS</sequence>
<name>A0ABP1FL06_9CHLO</name>
<dbReference type="Proteomes" id="UP001497392">
    <property type="component" value="Unassembled WGS sequence"/>
</dbReference>
<evidence type="ECO:0000313" key="2">
    <source>
        <dbReference type="Proteomes" id="UP001497392"/>
    </source>
</evidence>
<proteinExistence type="predicted"/>
<dbReference type="EMBL" id="CAXHTA020000003">
    <property type="protein sequence ID" value="CAL5220076.1"/>
    <property type="molecule type" value="Genomic_DNA"/>
</dbReference>
<evidence type="ECO:0000313" key="1">
    <source>
        <dbReference type="EMBL" id="CAL5220076.1"/>
    </source>
</evidence>
<keyword evidence="2" id="KW-1185">Reference proteome</keyword>
<reference evidence="1 2" key="1">
    <citation type="submission" date="2024-06" db="EMBL/GenBank/DDBJ databases">
        <authorList>
            <person name="Kraege A."/>
            <person name="Thomma B."/>
        </authorList>
    </citation>
    <scope>NUCLEOTIDE SEQUENCE [LARGE SCALE GENOMIC DNA]</scope>
</reference>
<protein>
    <submittedName>
        <fullName evidence="1">G2027 protein</fullName>
    </submittedName>
</protein>